<organism evidence="3 4">
    <name type="scientific">Aliikangiella coralliicola</name>
    <dbReference type="NCBI Taxonomy" id="2592383"/>
    <lineage>
        <taxon>Bacteria</taxon>
        <taxon>Pseudomonadati</taxon>
        <taxon>Pseudomonadota</taxon>
        <taxon>Gammaproteobacteria</taxon>
        <taxon>Oceanospirillales</taxon>
        <taxon>Pleioneaceae</taxon>
        <taxon>Aliikangiella</taxon>
    </lineage>
</organism>
<proteinExistence type="predicted"/>
<evidence type="ECO:0000259" key="2">
    <source>
        <dbReference type="PROSITE" id="PS50983"/>
    </source>
</evidence>
<dbReference type="AlphaFoldDB" id="A0A545UK91"/>
<dbReference type="Gene3D" id="3.40.50.1980">
    <property type="entry name" value="Nitrogenase molybdenum iron protein domain"/>
    <property type="match status" value="2"/>
</dbReference>
<reference evidence="3 4" key="1">
    <citation type="submission" date="2019-07" db="EMBL/GenBank/DDBJ databases">
        <title>Draft genome for Aliikangiella sp. M105.</title>
        <authorList>
            <person name="Wang G."/>
        </authorList>
    </citation>
    <scope>NUCLEOTIDE SEQUENCE [LARGE SCALE GENOMIC DNA]</scope>
    <source>
        <strain evidence="3 4">M105</strain>
    </source>
</reference>
<dbReference type="PANTHER" id="PTHR30535">
    <property type="entry name" value="VITAMIN B12-BINDING PROTEIN"/>
    <property type="match status" value="1"/>
</dbReference>
<dbReference type="CDD" id="cd01144">
    <property type="entry name" value="BtuF"/>
    <property type="match status" value="1"/>
</dbReference>
<dbReference type="InterPro" id="IPR050902">
    <property type="entry name" value="ABC_Transporter_SBP"/>
</dbReference>
<name>A0A545UK91_9GAMM</name>
<dbReference type="PROSITE" id="PS50983">
    <property type="entry name" value="FE_B12_PBP"/>
    <property type="match status" value="1"/>
</dbReference>
<keyword evidence="1" id="KW-0732">Signal</keyword>
<dbReference type="PANTHER" id="PTHR30535:SF34">
    <property type="entry name" value="MOLYBDATE-BINDING PROTEIN MOLA"/>
    <property type="match status" value="1"/>
</dbReference>
<evidence type="ECO:0000256" key="1">
    <source>
        <dbReference type="ARBA" id="ARBA00022729"/>
    </source>
</evidence>
<keyword evidence="4" id="KW-1185">Reference proteome</keyword>
<evidence type="ECO:0000313" key="3">
    <source>
        <dbReference type="EMBL" id="TQV89871.1"/>
    </source>
</evidence>
<dbReference type="Pfam" id="PF01497">
    <property type="entry name" value="Peripla_BP_2"/>
    <property type="match status" value="1"/>
</dbReference>
<dbReference type="InterPro" id="IPR054828">
    <property type="entry name" value="Vit_B12_bind_prot"/>
</dbReference>
<evidence type="ECO:0000313" key="4">
    <source>
        <dbReference type="Proteomes" id="UP000315439"/>
    </source>
</evidence>
<dbReference type="Proteomes" id="UP000315439">
    <property type="component" value="Unassembled WGS sequence"/>
</dbReference>
<dbReference type="EMBL" id="VIKS01000001">
    <property type="protein sequence ID" value="TQV89871.1"/>
    <property type="molecule type" value="Genomic_DNA"/>
</dbReference>
<sequence>MLYAIGVGDRIVGTVEYADFPKDALKIRRIGSYTGIQIEQVVALKPDLIVAWKSGNKLADLNKLESLGLNIYYTHPKKMDEISRDLIVLGKKVGAEKKAQQVAEQITKKYDEIKSRYKDKKKVKVFYQLWHEPLRTIGPKSWIESLVNDCNGSNLFHDADAPYPVVSLENVLVKNPEVIVIPHHSGEVGAKKEIWNGWDNIKAVKEKRIFTMNGDILHRFGPRAIQGLEKLCEAIDSAR</sequence>
<dbReference type="NCBIfam" id="NF038402">
    <property type="entry name" value="TroA_like"/>
    <property type="match status" value="1"/>
</dbReference>
<dbReference type="InterPro" id="IPR002491">
    <property type="entry name" value="ABC_transptr_periplasmic_BD"/>
</dbReference>
<dbReference type="SUPFAM" id="SSF53807">
    <property type="entry name" value="Helical backbone' metal receptor"/>
    <property type="match status" value="1"/>
</dbReference>
<feature type="domain" description="Fe/B12 periplasmic-binding" evidence="2">
    <location>
        <begin position="1"/>
        <end position="239"/>
    </location>
</feature>
<gene>
    <name evidence="3" type="ORF">FLL46_01705</name>
</gene>
<protein>
    <submittedName>
        <fullName evidence="3">Cobalamin-binding protein</fullName>
    </submittedName>
</protein>
<comment type="caution">
    <text evidence="3">The sequence shown here is derived from an EMBL/GenBank/DDBJ whole genome shotgun (WGS) entry which is preliminary data.</text>
</comment>
<dbReference type="GO" id="GO:0071281">
    <property type="term" value="P:cellular response to iron ion"/>
    <property type="evidence" value="ECO:0007669"/>
    <property type="project" value="TreeGrafter"/>
</dbReference>
<dbReference type="OrthoDB" id="6495095at2"/>
<accession>A0A545UK91</accession>